<evidence type="ECO:0000313" key="2">
    <source>
        <dbReference type="EMBL" id="EYB67002.1"/>
    </source>
</evidence>
<proteinExistence type="predicted"/>
<name>A0A016QMA2_9DEIO</name>
<accession>A0A016QMA2</accession>
<reference evidence="2 3" key="1">
    <citation type="submission" date="2014-03" db="EMBL/GenBank/DDBJ databases">
        <title>Draft genome sequence of Deinococcus phoenicis 1P10ME.</title>
        <authorList>
            <person name="Stepanov V.G."/>
            <person name="Vaishampayan P."/>
            <person name="Venkateswaran K."/>
            <person name="Fox G.E."/>
        </authorList>
    </citation>
    <scope>NUCLEOTIDE SEQUENCE [LARGE SCALE GENOMIC DNA]</scope>
    <source>
        <strain evidence="2 3">1P10ME</strain>
    </source>
</reference>
<dbReference type="eggNOG" id="ENOG502ZWHB">
    <property type="taxonomic scope" value="Bacteria"/>
</dbReference>
<organism evidence="2 3">
    <name type="scientific">Deinococcus phoenicis</name>
    <dbReference type="NCBI Taxonomy" id="1476583"/>
    <lineage>
        <taxon>Bacteria</taxon>
        <taxon>Thermotogati</taxon>
        <taxon>Deinococcota</taxon>
        <taxon>Deinococci</taxon>
        <taxon>Deinococcales</taxon>
        <taxon>Deinococcaceae</taxon>
        <taxon>Deinococcus</taxon>
    </lineage>
</organism>
<dbReference type="OrthoDB" id="31485at2"/>
<dbReference type="Proteomes" id="UP000020492">
    <property type="component" value="Unassembled WGS sequence"/>
</dbReference>
<dbReference type="EMBL" id="JHAC01000052">
    <property type="protein sequence ID" value="EYB67002.1"/>
    <property type="molecule type" value="Genomic_DNA"/>
</dbReference>
<gene>
    <name evidence="2" type="ORF">DEIPH_ctg054orf0004</name>
</gene>
<dbReference type="PATRIC" id="fig|1476583.3.peg.2966"/>
<protein>
    <submittedName>
        <fullName evidence="2">Uncharacterized protein</fullName>
    </submittedName>
</protein>
<feature type="region of interest" description="Disordered" evidence="1">
    <location>
        <begin position="187"/>
        <end position="211"/>
    </location>
</feature>
<evidence type="ECO:0000313" key="3">
    <source>
        <dbReference type="Proteomes" id="UP000020492"/>
    </source>
</evidence>
<dbReference type="RefSeq" id="WP_051517418.1">
    <property type="nucleotide sequence ID" value="NZ_JHAC01000052.1"/>
</dbReference>
<sequence length="211" mass="23461">MTDLPQDSSSSPAAGKRKKKPFMIPFHALIKLRSPLRAVASGVEVLIGTTPTVVRVTDQVRERLQEQPPEPEQVYALQFWFRTPEGYVEDLQLAHVHPAKELGKDKSGQVIKPLFEIGARLKEVNREEGFVVVEVEPNDTGLLRESFDVQVWAALELLEKTPRPGRTLLVYGEYRPQSGRLVATRFTPLHVGKPKAKPAPPAETSSESPPA</sequence>
<evidence type="ECO:0000256" key="1">
    <source>
        <dbReference type="SAM" id="MobiDB-lite"/>
    </source>
</evidence>
<keyword evidence="3" id="KW-1185">Reference proteome</keyword>
<feature type="compositionally biased region" description="Low complexity" evidence="1">
    <location>
        <begin position="202"/>
        <end position="211"/>
    </location>
</feature>
<comment type="caution">
    <text evidence="2">The sequence shown here is derived from an EMBL/GenBank/DDBJ whole genome shotgun (WGS) entry which is preliminary data.</text>
</comment>
<dbReference type="AlphaFoldDB" id="A0A016QMA2"/>